<reference evidence="7 8" key="1">
    <citation type="journal article" date="2017" name="Genome Biol. Evol.">
        <title>Phytophthora megakarya and P. palmivora, closely related causal agents of cacao black pod rot, underwent increases in genome sizes and gene numbers by different mechanisms.</title>
        <authorList>
            <person name="Ali S.S."/>
            <person name="Shao J."/>
            <person name="Lary D.J."/>
            <person name="Kronmiller B."/>
            <person name="Shen D."/>
            <person name="Strem M.D."/>
            <person name="Amoako-Attah I."/>
            <person name="Akrofi A.Y."/>
            <person name="Begoude B.A."/>
            <person name="Ten Hoopen G.M."/>
            <person name="Coulibaly K."/>
            <person name="Kebe B.I."/>
            <person name="Melnick R.L."/>
            <person name="Guiltinan M.J."/>
            <person name="Tyler B.M."/>
            <person name="Meinhardt L.W."/>
            <person name="Bailey B.A."/>
        </authorList>
    </citation>
    <scope>NUCLEOTIDE SEQUENCE [LARGE SCALE GENOMIC DNA]</scope>
    <source>
        <strain evidence="8">sbr112.9</strain>
    </source>
</reference>
<dbReference type="Pfam" id="PF01130">
    <property type="entry name" value="CD36"/>
    <property type="match status" value="1"/>
</dbReference>
<comment type="subcellular location">
    <subcellularLocation>
        <location evidence="1">Membrane</location>
    </subcellularLocation>
</comment>
<dbReference type="EMBL" id="NCKW01011563">
    <property type="protein sequence ID" value="POM63327.1"/>
    <property type="molecule type" value="Genomic_DNA"/>
</dbReference>
<dbReference type="PANTHER" id="PTHR11923:SF51">
    <property type="entry name" value="LYSOSOME MEMBRANE PROTEIN 2"/>
    <property type="match status" value="1"/>
</dbReference>
<dbReference type="GO" id="GO:0016020">
    <property type="term" value="C:membrane"/>
    <property type="evidence" value="ECO:0007669"/>
    <property type="project" value="UniProtKB-SubCell"/>
</dbReference>
<name>A0A2P4XCQ2_9STRA</name>
<keyword evidence="6" id="KW-0325">Glycoprotein</keyword>
<keyword evidence="3" id="KW-0812">Transmembrane</keyword>
<evidence type="ECO:0000256" key="3">
    <source>
        <dbReference type="ARBA" id="ARBA00022692"/>
    </source>
</evidence>
<evidence type="ECO:0000256" key="4">
    <source>
        <dbReference type="ARBA" id="ARBA00022989"/>
    </source>
</evidence>
<evidence type="ECO:0000256" key="5">
    <source>
        <dbReference type="ARBA" id="ARBA00023136"/>
    </source>
</evidence>
<sequence length="683" mass="76490">MDAPEFTSFYVWNLTNAQDVLAGGAVQPKLEQVGPYTYEKKTRKLNVKFHSIQDDTYDSDNYGVVSYQVASTYHFSSSRSNGSESDRVVTLNATYVRHLTKLHAHTGHSERFLAAEFAHAHIQNYTKHLQTDFLAATKLRALRALLPEMVSNVKREGVAAVINRQRGRVEDANLPAALVRMHAVARTEQIPVMLRDVYRDQADIAIPNLLTKQFALARRQAVPRVLSNLYTRLQVEAVPALLGRQMKAQETNFVPQTLGTLNVQMQQIAFPYVLQEVFERACLEVVPFVLRTIQNEIVARDMATNQATVENARLAVVNLWRLQGSTPTDFDKWIDDSPTGQARTGFELLPATSSLQPSLDVATILLGYLPSNLRFSLVDYDPAQTAADGFDGPQRTAVGFTIWKQVVALNETAITYVLDGVNNDVARESDYLTREQLMVIRDYIITWAQSSVVQRDRQRFWRKAFTQRTTNSELSDPDVDLDLERAGVQSGFSLQPLSASPSATAVSVIVSEQVWNTSIEFAFVHPVGFTKWMDVVNGITTASNSELLVEPNIDGEQLGFEMNPESVLDVGSGISEAARNVLWDATQDTVSFLIPMHPSDTTKFYGRWLQAMRTNNYTRLITNSQQLSTLAVTEISARAIGAWLSSWAQNDLNTLTVVYWWRTLEATRDGLVSQITSVELLLE</sequence>
<gene>
    <name evidence="7" type="ORF">PHPALM_21297</name>
</gene>
<comment type="similarity">
    <text evidence="2">Belongs to the CD36 family.</text>
</comment>
<keyword evidence="5" id="KW-0472">Membrane</keyword>
<dbReference type="PANTHER" id="PTHR11923">
    <property type="entry name" value="SCAVENGER RECEPTOR CLASS B TYPE-1 SR-B1"/>
    <property type="match status" value="1"/>
</dbReference>
<keyword evidence="8" id="KW-1185">Reference proteome</keyword>
<organism evidence="7 8">
    <name type="scientific">Phytophthora palmivora</name>
    <dbReference type="NCBI Taxonomy" id="4796"/>
    <lineage>
        <taxon>Eukaryota</taxon>
        <taxon>Sar</taxon>
        <taxon>Stramenopiles</taxon>
        <taxon>Oomycota</taxon>
        <taxon>Peronosporomycetes</taxon>
        <taxon>Peronosporales</taxon>
        <taxon>Peronosporaceae</taxon>
        <taxon>Phytophthora</taxon>
    </lineage>
</organism>
<dbReference type="Proteomes" id="UP000237271">
    <property type="component" value="Unassembled WGS sequence"/>
</dbReference>
<evidence type="ECO:0000256" key="6">
    <source>
        <dbReference type="ARBA" id="ARBA00023180"/>
    </source>
</evidence>
<dbReference type="InterPro" id="IPR002159">
    <property type="entry name" value="CD36_fam"/>
</dbReference>
<keyword evidence="4" id="KW-1133">Transmembrane helix</keyword>
<evidence type="ECO:0000313" key="7">
    <source>
        <dbReference type="EMBL" id="POM63327.1"/>
    </source>
</evidence>
<evidence type="ECO:0000313" key="8">
    <source>
        <dbReference type="Proteomes" id="UP000237271"/>
    </source>
</evidence>
<dbReference type="GO" id="GO:0005737">
    <property type="term" value="C:cytoplasm"/>
    <property type="evidence" value="ECO:0007669"/>
    <property type="project" value="TreeGrafter"/>
</dbReference>
<proteinExistence type="inferred from homology"/>
<dbReference type="OrthoDB" id="514335at2759"/>
<evidence type="ECO:0000256" key="1">
    <source>
        <dbReference type="ARBA" id="ARBA00004370"/>
    </source>
</evidence>
<evidence type="ECO:0000256" key="2">
    <source>
        <dbReference type="ARBA" id="ARBA00010532"/>
    </source>
</evidence>
<comment type="caution">
    <text evidence="7">The sequence shown here is derived from an EMBL/GenBank/DDBJ whole genome shotgun (WGS) entry which is preliminary data.</text>
</comment>
<dbReference type="GO" id="GO:0005044">
    <property type="term" value="F:scavenger receptor activity"/>
    <property type="evidence" value="ECO:0007669"/>
    <property type="project" value="TreeGrafter"/>
</dbReference>
<dbReference type="AlphaFoldDB" id="A0A2P4XCQ2"/>
<protein>
    <submittedName>
        <fullName evidence="7">Uncharacterized protein</fullName>
    </submittedName>
</protein>
<accession>A0A2P4XCQ2</accession>